<proteinExistence type="predicted"/>
<keyword evidence="2" id="KW-0378">Hydrolase</keyword>
<feature type="coiled-coil region" evidence="1">
    <location>
        <begin position="160"/>
        <end position="231"/>
    </location>
</feature>
<dbReference type="RefSeq" id="WP_205143530.1">
    <property type="nucleotide sequence ID" value="NZ_JAFBDN010000007.1"/>
</dbReference>
<keyword evidence="2" id="KW-0269">Exonuclease</keyword>
<reference evidence="2" key="1">
    <citation type="submission" date="2021-04" db="EMBL/GenBank/DDBJ databases">
        <title>Taxonomic assessment of Weissella genus.</title>
        <authorList>
            <person name="Fanelli F."/>
            <person name="Chieffi D."/>
            <person name="Dell'Aquila A."/>
            <person name="Gyu-Sung C."/>
            <person name="Franz C.M.A.P."/>
            <person name="Fusco V."/>
        </authorList>
    </citation>
    <scope>NUCLEOTIDE SEQUENCE</scope>
    <source>
        <strain evidence="2">LMG 25373</strain>
    </source>
</reference>
<sequence>MTTNEYLATQGPIVHPILLEKLDDKLNYLTAVKTAIQEHDDRLLYSLLDQKRYQEVVENRIDNPDDNQLSAMVINLRAELSHFLAQELITYLAKAFPFFYYKEIVNGEYEIYFGNWWDRRRFGTLNVLELAFEFDDVEYSKLEKSVELSKNGIRFNSDNIAILTDENEKLQKLIDTQAQRESAKEQLRVELDETNNMRTGLFNGTKAREQREELVEQLAQLQADDEKAGQAHQKIQVNNDKILALSKEDTILMYEQKSIEQQFQTFTVFEQQAQALYQSYITFLINNTGEEA</sequence>
<dbReference type="Proteomes" id="UP001057481">
    <property type="component" value="Unassembled WGS sequence"/>
</dbReference>
<gene>
    <name evidence="2" type="ORF">KAK10_06290</name>
</gene>
<evidence type="ECO:0000313" key="3">
    <source>
        <dbReference type="Proteomes" id="UP001057481"/>
    </source>
</evidence>
<keyword evidence="2" id="KW-0540">Nuclease</keyword>
<organism evidence="2 3">
    <name type="scientific">Periweissella beninensis</name>
    <dbReference type="NCBI Taxonomy" id="504936"/>
    <lineage>
        <taxon>Bacteria</taxon>
        <taxon>Bacillati</taxon>
        <taxon>Bacillota</taxon>
        <taxon>Bacilli</taxon>
        <taxon>Lactobacillales</taxon>
        <taxon>Lactobacillaceae</taxon>
        <taxon>Periweissella</taxon>
    </lineage>
</organism>
<evidence type="ECO:0000256" key="1">
    <source>
        <dbReference type="SAM" id="Coils"/>
    </source>
</evidence>
<comment type="caution">
    <text evidence="2">The sequence shown here is derived from an EMBL/GenBank/DDBJ whole genome shotgun (WGS) entry which is preliminary data.</text>
</comment>
<name>A0ABT0VLX5_9LACO</name>
<dbReference type="EMBL" id="JAGMVS010000064">
    <property type="protein sequence ID" value="MCM2437515.1"/>
    <property type="molecule type" value="Genomic_DNA"/>
</dbReference>
<protein>
    <submittedName>
        <fullName evidence="2">Exonuclease SbcC</fullName>
    </submittedName>
</protein>
<evidence type="ECO:0000313" key="2">
    <source>
        <dbReference type="EMBL" id="MCM2437515.1"/>
    </source>
</evidence>
<accession>A0ABT0VLX5</accession>
<dbReference type="GO" id="GO:0004527">
    <property type="term" value="F:exonuclease activity"/>
    <property type="evidence" value="ECO:0007669"/>
    <property type="project" value="UniProtKB-KW"/>
</dbReference>
<keyword evidence="1" id="KW-0175">Coiled coil</keyword>
<keyword evidence="3" id="KW-1185">Reference proteome</keyword>